<comment type="caution">
    <text evidence="2">The sequence shown here is derived from an EMBL/GenBank/DDBJ whole genome shotgun (WGS) entry which is preliminary data.</text>
</comment>
<accession>A0ABQ9H2Q2</accession>
<feature type="region of interest" description="Disordered" evidence="1">
    <location>
        <begin position="155"/>
        <end position="247"/>
    </location>
</feature>
<dbReference type="EMBL" id="JARBHB010000007">
    <property type="protein sequence ID" value="KAJ8878580.1"/>
    <property type="molecule type" value="Genomic_DNA"/>
</dbReference>
<evidence type="ECO:0000313" key="3">
    <source>
        <dbReference type="Proteomes" id="UP001159363"/>
    </source>
</evidence>
<protein>
    <submittedName>
        <fullName evidence="2">Uncharacterized protein</fullName>
    </submittedName>
</protein>
<name>A0ABQ9H2Q2_9NEOP</name>
<organism evidence="2 3">
    <name type="scientific">Dryococelus australis</name>
    <dbReference type="NCBI Taxonomy" id="614101"/>
    <lineage>
        <taxon>Eukaryota</taxon>
        <taxon>Metazoa</taxon>
        <taxon>Ecdysozoa</taxon>
        <taxon>Arthropoda</taxon>
        <taxon>Hexapoda</taxon>
        <taxon>Insecta</taxon>
        <taxon>Pterygota</taxon>
        <taxon>Neoptera</taxon>
        <taxon>Polyneoptera</taxon>
        <taxon>Phasmatodea</taxon>
        <taxon>Verophasmatodea</taxon>
        <taxon>Anareolatae</taxon>
        <taxon>Phasmatidae</taxon>
        <taxon>Eurycanthinae</taxon>
        <taxon>Dryococelus</taxon>
    </lineage>
</organism>
<sequence length="518" mass="57565">MQRKDAGPYPAPSITLGLFTTKEWSRFDHDNTSQRVRACCDARGPPVPEWLGCLPTAQGESGSIPGRALRIFAGGNRAGRCRWSAGFLGDLPSPLPLHPSADPSSTRFTHIGSQDLVVNVEVKQLPMEHCTRLHNAKYLRGKGCARLDMKVSRGRRGEMRMSGRLQVQTRGCSRVDNPPPSLWPHTTFPAHTPRPGGSQQIESGGRLITSQQSSLRSHAPERWPRRKAVPPRRICADTSPHPPTTLTRHGSQFYYEFSNEYKNTIERAEPLEKFFAFYLEFGGSCVIDSLSLFANAPRKTANDGEKVVPRLNSELKVVAGLILALNQEICSWTQAAAAGRDCVLRDVRPRAVARAGGMLRAADALDPVFVELISPSLRGGWHSQPSPTTTSFLQGPTHPQPSNPIIVIVPPTMLALKVTVRWPHPRIQRDMMKHFGIVTRALCADWRNKDMAELRATPRGQVQKMKSEYNPFAVILLFSEALLKLYFQNIPPLHLNKAKPSLGNYTKRTAHRIHAHAV</sequence>
<feature type="compositionally biased region" description="Polar residues" evidence="1">
    <location>
        <begin position="197"/>
        <end position="216"/>
    </location>
</feature>
<proteinExistence type="predicted"/>
<reference evidence="2 3" key="1">
    <citation type="submission" date="2023-02" db="EMBL/GenBank/DDBJ databases">
        <title>LHISI_Scaffold_Assembly.</title>
        <authorList>
            <person name="Stuart O.P."/>
            <person name="Cleave R."/>
            <person name="Magrath M.J.L."/>
            <person name="Mikheyev A.S."/>
        </authorList>
    </citation>
    <scope>NUCLEOTIDE SEQUENCE [LARGE SCALE GENOMIC DNA]</scope>
    <source>
        <strain evidence="2">Daus_M_001</strain>
        <tissue evidence="2">Leg muscle</tissue>
    </source>
</reference>
<evidence type="ECO:0000256" key="1">
    <source>
        <dbReference type="SAM" id="MobiDB-lite"/>
    </source>
</evidence>
<gene>
    <name evidence="2" type="ORF">PR048_019161</name>
</gene>
<dbReference type="Proteomes" id="UP001159363">
    <property type="component" value="Chromosome 6"/>
</dbReference>
<evidence type="ECO:0000313" key="2">
    <source>
        <dbReference type="EMBL" id="KAJ8878580.1"/>
    </source>
</evidence>
<keyword evidence="3" id="KW-1185">Reference proteome</keyword>